<reference evidence="3" key="1">
    <citation type="journal article" date="2007" name="Science">
        <title>Evolutionary and biomedical insights from the rhesus macaque genome.</title>
        <authorList>
            <person name="Gibbs R.A."/>
            <person name="Rogers J."/>
            <person name="Katze M.G."/>
            <person name="Bumgarner R."/>
            <person name="Weinstock G.M."/>
            <person name="Mardis E.R."/>
            <person name="Remington K.A."/>
            <person name="Strausberg R.L."/>
            <person name="Venter J.C."/>
            <person name="Wilson R.K."/>
            <person name="Batzer M.A."/>
            <person name="Bustamante C.D."/>
            <person name="Eichler E.E."/>
            <person name="Hahn M.W."/>
            <person name="Hardison R.C."/>
            <person name="Makova K.D."/>
            <person name="Miller W."/>
            <person name="Milosavljevic A."/>
            <person name="Palermo R.E."/>
            <person name="Siepel A."/>
            <person name="Sikela J.M."/>
            <person name="Attaway T."/>
            <person name="Bell S."/>
            <person name="Bernard K.E."/>
            <person name="Buhay C.J."/>
            <person name="Chandrabose M.N."/>
            <person name="Dao M."/>
            <person name="Davis C."/>
            <person name="Delehaunty K.D."/>
            <person name="Ding Y."/>
            <person name="Dinh H.H."/>
            <person name="Dugan-Rocha S."/>
            <person name="Fulton L.A."/>
            <person name="Gabisi R.A."/>
            <person name="Garner T.T."/>
            <person name="Godfrey J."/>
            <person name="Hawes A.C."/>
            <person name="Hernandez J."/>
            <person name="Hines S."/>
            <person name="Holder M."/>
            <person name="Hume J."/>
            <person name="Jhangiani S.N."/>
            <person name="Joshi V."/>
            <person name="Khan Z.M."/>
            <person name="Kirkness E.F."/>
            <person name="Cree A."/>
            <person name="Fowler R.G."/>
            <person name="Lee S."/>
            <person name="Lewis L.R."/>
            <person name="Li Z."/>
            <person name="Liu Y.-S."/>
            <person name="Moore S.M."/>
            <person name="Muzny D."/>
            <person name="Nazareth L.V."/>
            <person name="Ngo D.N."/>
            <person name="Okwuonu G.O."/>
            <person name="Pai G."/>
            <person name="Parker D."/>
            <person name="Paul H.A."/>
            <person name="Pfannkoch C."/>
            <person name="Pohl C.S."/>
            <person name="Rogers Y.-H.C."/>
            <person name="Ruiz S.J."/>
            <person name="Sabo A."/>
            <person name="Santibanez J."/>
            <person name="Schneider B.W."/>
            <person name="Smith S.M."/>
            <person name="Sodergren E."/>
            <person name="Svatek A.F."/>
            <person name="Utterback T.R."/>
            <person name="Vattathil S."/>
            <person name="Warren W."/>
            <person name="White C.S."/>
            <person name="Chinwalla A.T."/>
            <person name="Feng Y."/>
            <person name="Halpern A.L."/>
            <person name="Hillier L.W."/>
            <person name="Huang X."/>
            <person name="Minx P."/>
            <person name="Nelson J.O."/>
            <person name="Pepin K.H."/>
            <person name="Qin X."/>
            <person name="Sutton G.G."/>
            <person name="Venter E."/>
            <person name="Walenz B.P."/>
            <person name="Wallis J.W."/>
            <person name="Worley K.C."/>
            <person name="Yang S.-P."/>
            <person name="Jones S.M."/>
            <person name="Marra M.A."/>
            <person name="Rocchi M."/>
            <person name="Schein J.E."/>
            <person name="Baertsch R."/>
            <person name="Clarke L."/>
            <person name="Csuros M."/>
            <person name="Glasscock J."/>
            <person name="Harris R.A."/>
            <person name="Havlak P."/>
            <person name="Jackson A.R."/>
            <person name="Jiang H."/>
            <person name="Liu Y."/>
            <person name="Messina D.N."/>
            <person name="Shen Y."/>
            <person name="Song H.X.-Z."/>
            <person name="Wylie T."/>
            <person name="Zhang L."/>
            <person name="Birney E."/>
            <person name="Han K."/>
            <person name="Konkel M.K."/>
            <person name="Lee J."/>
            <person name="Smit A.F.A."/>
            <person name="Ullmer B."/>
            <person name="Wang H."/>
            <person name="Xing J."/>
            <person name="Burhans R."/>
            <person name="Cheng Z."/>
            <person name="Karro J.E."/>
            <person name="Ma J."/>
            <person name="Raney B."/>
            <person name="She X."/>
            <person name="Cox M.J."/>
            <person name="Demuth J.P."/>
            <person name="Dumas L.J."/>
            <person name="Han S.-G."/>
            <person name="Hopkins J."/>
            <person name="Karimpour-Fard A."/>
            <person name="Kim Y.H."/>
            <person name="Pollack J.R."/>
            <person name="Vinar T."/>
            <person name="Addo-Quaye C."/>
            <person name="Degenhardt J."/>
            <person name="Denby A."/>
            <person name="Hubisz M.J."/>
            <person name="Indap A."/>
            <person name="Kosiol C."/>
            <person name="Lahn B.T."/>
            <person name="Lawson H.A."/>
            <person name="Marklein A."/>
            <person name="Nielsen R."/>
            <person name="Vallender E.J."/>
            <person name="Clark A.G."/>
            <person name="Ferguson B."/>
            <person name="Hernandez R.D."/>
            <person name="Hirani K."/>
            <person name="Kehrer-Sawatzki H."/>
            <person name="Kolb J."/>
            <person name="Patil S."/>
            <person name="Pu L.-L."/>
            <person name="Ren Y."/>
            <person name="Smith D.G."/>
            <person name="Wheeler D.A."/>
            <person name="Schenck I."/>
            <person name="Ball E.V."/>
            <person name="Chen R."/>
            <person name="Cooper D.N."/>
            <person name="Giardine B."/>
            <person name="Hsu F."/>
            <person name="Kent W.J."/>
            <person name="Lesk A."/>
            <person name="Nelson D.L."/>
            <person name="O'brien W.E."/>
            <person name="Pruefer K."/>
            <person name="Stenson P.D."/>
            <person name="Wallace J.C."/>
            <person name="Ke H."/>
            <person name="Liu X.-M."/>
            <person name="Wang P."/>
            <person name="Xiang A.P."/>
            <person name="Yang F."/>
            <person name="Barber G.P."/>
            <person name="Haussler D."/>
            <person name="Karolchik D."/>
            <person name="Kern A.D."/>
            <person name="Kuhn R.M."/>
            <person name="Smith K.E."/>
            <person name="Zwieg A.S."/>
        </authorList>
    </citation>
    <scope>NUCLEOTIDE SEQUENCE [LARGE SCALE GENOMIC DNA]</scope>
    <source>
        <strain evidence="3">17573</strain>
    </source>
</reference>
<evidence type="ECO:0000313" key="2">
    <source>
        <dbReference type="Ensembl" id="ENSMMUP00000076543.1"/>
    </source>
</evidence>
<feature type="transmembrane region" description="Helical" evidence="1">
    <location>
        <begin position="27"/>
        <end position="51"/>
    </location>
</feature>
<dbReference type="OMA" id="HVPAKAM"/>
<accession>A0A5F8AF91</accession>
<sequence length="131" mass="14548">MRYLVFCFCVSLLRIMASSSFHVPAKAMISFFFFFFFFFETGSCSVAQAGVHQSNLSSLQPLAPRFKQFLCLRLPRSWDYRCAPPCQAFCMFLVETGFCHVGQAGLKLLASSDPPTLASQSDGITGVSHHA</sequence>
<evidence type="ECO:0000256" key="1">
    <source>
        <dbReference type="SAM" id="Phobius"/>
    </source>
</evidence>
<dbReference type="AlphaFoldDB" id="A0A5F8AF91"/>
<reference evidence="2" key="4">
    <citation type="submission" date="2025-09" db="UniProtKB">
        <authorList>
            <consortium name="Ensembl"/>
        </authorList>
    </citation>
    <scope>IDENTIFICATION</scope>
    <source>
        <strain evidence="2">17573</strain>
    </source>
</reference>
<keyword evidence="1" id="KW-0472">Membrane</keyword>
<dbReference type="PANTHER" id="PTHR46254">
    <property type="entry name" value="PROTEIN GVQW1-RELATED"/>
    <property type="match status" value="1"/>
</dbReference>
<dbReference type="Ensembl" id="ENSMMUT00000095671.1">
    <property type="protein sequence ID" value="ENSMMUP00000076543.1"/>
    <property type="gene ID" value="ENSMMUG00000062901.1"/>
</dbReference>
<dbReference type="Bgee" id="ENSMMUG00000062901">
    <property type="expression patterns" value="Expressed in dorsolateral prefrontal cortex and 8 other cell types or tissues"/>
</dbReference>
<name>A0A5F8AF91_MACMU</name>
<keyword evidence="1" id="KW-1133">Transmembrane helix</keyword>
<dbReference type="InParanoid" id="A0A5F8AF91"/>
<protein>
    <submittedName>
        <fullName evidence="2">Uncharacterized protein</fullName>
    </submittedName>
</protein>
<dbReference type="VEuPathDB" id="HostDB:ENSMMUG00000062901"/>
<dbReference type="STRING" id="9544.ENSMMUP00000076543"/>
<dbReference type="GeneTree" id="ENSGT00940000167556"/>
<dbReference type="Proteomes" id="UP000006718">
    <property type="component" value="Chromosome 15"/>
</dbReference>
<evidence type="ECO:0000313" key="3">
    <source>
        <dbReference type="Proteomes" id="UP000006718"/>
    </source>
</evidence>
<keyword evidence="1" id="KW-0812">Transmembrane</keyword>
<keyword evidence="3" id="KW-1185">Reference proteome</keyword>
<reference evidence="2" key="3">
    <citation type="submission" date="2025-08" db="UniProtKB">
        <authorList>
            <consortium name="Ensembl"/>
        </authorList>
    </citation>
    <scope>IDENTIFICATION</scope>
    <source>
        <strain evidence="2">17573</strain>
    </source>
</reference>
<reference evidence="2" key="2">
    <citation type="submission" date="2019-01" db="EMBL/GenBank/DDBJ databases">
        <authorList>
            <person name="Graves T."/>
            <person name="Eichler E.E."/>
            <person name="Wilson R.K."/>
        </authorList>
    </citation>
    <scope>NUCLEOTIDE SEQUENCE [LARGE SCALE GENOMIC DNA]</scope>
    <source>
        <strain evidence="2">17573</strain>
    </source>
</reference>
<dbReference type="PRINTS" id="PR02045">
    <property type="entry name" value="F138DOMAIN"/>
</dbReference>
<dbReference type="PANTHER" id="PTHR46254:SF3">
    <property type="entry name" value="SECRETED PROTEIN"/>
    <property type="match status" value="1"/>
</dbReference>
<organism evidence="2 3">
    <name type="scientific">Macaca mulatta</name>
    <name type="common">Rhesus macaque</name>
    <dbReference type="NCBI Taxonomy" id="9544"/>
    <lineage>
        <taxon>Eukaryota</taxon>
        <taxon>Metazoa</taxon>
        <taxon>Chordata</taxon>
        <taxon>Craniata</taxon>
        <taxon>Vertebrata</taxon>
        <taxon>Euteleostomi</taxon>
        <taxon>Mammalia</taxon>
        <taxon>Eutheria</taxon>
        <taxon>Euarchontoglires</taxon>
        <taxon>Primates</taxon>
        <taxon>Haplorrhini</taxon>
        <taxon>Catarrhini</taxon>
        <taxon>Cercopithecidae</taxon>
        <taxon>Cercopithecinae</taxon>
        <taxon>Macaca</taxon>
    </lineage>
</organism>
<proteinExistence type="predicted"/>